<gene>
    <name evidence="4" type="ORF">J2W95_001262</name>
</gene>
<evidence type="ECO:0000313" key="5">
    <source>
        <dbReference type="Proteomes" id="UP001261871"/>
    </source>
</evidence>
<dbReference type="PANTHER" id="PTHR42748">
    <property type="entry name" value="NITROGEN METABOLITE REPRESSION PROTEIN NMRA FAMILY MEMBER"/>
    <property type="match status" value="1"/>
</dbReference>
<dbReference type="InterPro" id="IPR036291">
    <property type="entry name" value="NAD(P)-bd_dom_sf"/>
</dbReference>
<dbReference type="InterPro" id="IPR051164">
    <property type="entry name" value="NmrA-like_oxidored"/>
</dbReference>
<reference evidence="4 5" key="1">
    <citation type="submission" date="2023-07" db="EMBL/GenBank/DDBJ databases">
        <title>Sorghum-associated microbial communities from plants grown in Nebraska, USA.</title>
        <authorList>
            <person name="Schachtman D."/>
        </authorList>
    </citation>
    <scope>NUCLEOTIDE SEQUENCE [LARGE SCALE GENOMIC DNA]</scope>
    <source>
        <strain evidence="4 5">BE124</strain>
    </source>
</reference>
<dbReference type="Gene3D" id="3.40.50.720">
    <property type="entry name" value="NAD(P)-binding Rossmann-like Domain"/>
    <property type="match status" value="1"/>
</dbReference>
<dbReference type="PANTHER" id="PTHR42748:SF7">
    <property type="entry name" value="NMRA LIKE REDOX SENSOR 1-RELATED"/>
    <property type="match status" value="1"/>
</dbReference>
<dbReference type="Proteomes" id="UP001261871">
    <property type="component" value="Unassembled WGS sequence"/>
</dbReference>
<sequence length="248" mass="28095">MENKKIITVFGATGGLARAILADATSEFAVRVVSRDANSEKSKALSKLGAEVVEADIDNIQSIKKAIAGAYGVYFVTFFWDHFSVEKEQQEVKNFIEAARESHLQHTIWSTLEDTRNWMRLDDDRMPTLHGKYKVPHFDGKGEADHFFTEAGLPTTFLRTSFYWDNLIHFGMGPQKGEDGNYYIAFPMDDKKLPAIAAEDIGKCAYGIFKKGKELIGKTVGIAGEKLNGKKWQKNYQKHWTKKYFLIP</sequence>
<comment type="caution">
    <text evidence="4">The sequence shown here is derived from an EMBL/GenBank/DDBJ whole genome shotgun (WGS) entry which is preliminary data.</text>
</comment>
<name>A0ABU1S0P4_9FLAO</name>
<feature type="domain" description="NmrA-like" evidence="3">
    <location>
        <begin position="4"/>
        <end position="242"/>
    </location>
</feature>
<proteinExistence type="inferred from homology"/>
<dbReference type="CDD" id="cd05251">
    <property type="entry name" value="NmrA_like_SDR_a"/>
    <property type="match status" value="1"/>
</dbReference>
<keyword evidence="2" id="KW-0521">NADP</keyword>
<accession>A0ABU1S0P4</accession>
<evidence type="ECO:0000313" key="4">
    <source>
        <dbReference type="EMBL" id="MDR6844571.1"/>
    </source>
</evidence>
<organism evidence="4 5">
    <name type="scientific">Flavobacterium granuli</name>
    <dbReference type="NCBI Taxonomy" id="280093"/>
    <lineage>
        <taxon>Bacteria</taxon>
        <taxon>Pseudomonadati</taxon>
        <taxon>Bacteroidota</taxon>
        <taxon>Flavobacteriia</taxon>
        <taxon>Flavobacteriales</taxon>
        <taxon>Flavobacteriaceae</taxon>
        <taxon>Flavobacterium</taxon>
    </lineage>
</organism>
<keyword evidence="5" id="KW-1185">Reference proteome</keyword>
<protein>
    <submittedName>
        <fullName evidence="4">Uncharacterized protein YbjT (DUF2867 family)</fullName>
    </submittedName>
</protein>
<evidence type="ECO:0000256" key="1">
    <source>
        <dbReference type="ARBA" id="ARBA00006328"/>
    </source>
</evidence>
<dbReference type="SUPFAM" id="SSF51735">
    <property type="entry name" value="NAD(P)-binding Rossmann-fold domains"/>
    <property type="match status" value="1"/>
</dbReference>
<dbReference type="Gene3D" id="3.90.25.10">
    <property type="entry name" value="UDP-galactose 4-epimerase, domain 1"/>
    <property type="match status" value="1"/>
</dbReference>
<dbReference type="Pfam" id="PF05368">
    <property type="entry name" value="NmrA"/>
    <property type="match status" value="1"/>
</dbReference>
<evidence type="ECO:0000256" key="2">
    <source>
        <dbReference type="ARBA" id="ARBA00022857"/>
    </source>
</evidence>
<evidence type="ECO:0000259" key="3">
    <source>
        <dbReference type="Pfam" id="PF05368"/>
    </source>
</evidence>
<dbReference type="RefSeq" id="WP_310005065.1">
    <property type="nucleotide sequence ID" value="NZ_JAVDTX010000002.1"/>
</dbReference>
<dbReference type="EMBL" id="JAVDTX010000002">
    <property type="protein sequence ID" value="MDR6844571.1"/>
    <property type="molecule type" value="Genomic_DNA"/>
</dbReference>
<comment type="similarity">
    <text evidence="1">Belongs to the NmrA-type oxidoreductase family.</text>
</comment>
<dbReference type="InterPro" id="IPR008030">
    <property type="entry name" value="NmrA-like"/>
</dbReference>